<gene>
    <name evidence="3" type="ORF">C1SCF055_LOCUS30555</name>
</gene>
<accession>A0A9P1D7S5</accession>
<reference evidence="3" key="1">
    <citation type="submission" date="2022-10" db="EMBL/GenBank/DDBJ databases">
        <authorList>
            <person name="Chen Y."/>
            <person name="Dougan E. K."/>
            <person name="Chan C."/>
            <person name="Rhodes N."/>
            <person name="Thang M."/>
        </authorList>
    </citation>
    <scope>NUCLEOTIDE SEQUENCE</scope>
</reference>
<dbReference type="SUPFAM" id="SSF53098">
    <property type="entry name" value="Ribonuclease H-like"/>
    <property type="match status" value="1"/>
</dbReference>
<dbReference type="AlphaFoldDB" id="A0A9P1D7S5"/>
<dbReference type="InterPro" id="IPR036397">
    <property type="entry name" value="RNaseH_sf"/>
</dbReference>
<proteinExistence type="predicted"/>
<dbReference type="GO" id="GO:0015074">
    <property type="term" value="P:DNA integration"/>
    <property type="evidence" value="ECO:0007669"/>
    <property type="project" value="InterPro"/>
</dbReference>
<dbReference type="PROSITE" id="PS50994">
    <property type="entry name" value="INTEGRASE"/>
    <property type="match status" value="1"/>
</dbReference>
<dbReference type="Proteomes" id="UP001152797">
    <property type="component" value="Unassembled WGS sequence"/>
</dbReference>
<dbReference type="EMBL" id="CAMXCT020003494">
    <property type="protein sequence ID" value="CAL1158159.1"/>
    <property type="molecule type" value="Genomic_DNA"/>
</dbReference>
<dbReference type="InterPro" id="IPR012337">
    <property type="entry name" value="RNaseH-like_sf"/>
</dbReference>
<protein>
    <submittedName>
        <fullName evidence="4">Copia protein</fullName>
    </submittedName>
</protein>
<dbReference type="OrthoDB" id="10067648at2759"/>
<feature type="region of interest" description="Disordered" evidence="1">
    <location>
        <begin position="159"/>
        <end position="178"/>
    </location>
</feature>
<organism evidence="3">
    <name type="scientific">Cladocopium goreaui</name>
    <dbReference type="NCBI Taxonomy" id="2562237"/>
    <lineage>
        <taxon>Eukaryota</taxon>
        <taxon>Sar</taxon>
        <taxon>Alveolata</taxon>
        <taxon>Dinophyceae</taxon>
        <taxon>Suessiales</taxon>
        <taxon>Symbiodiniaceae</taxon>
        <taxon>Cladocopium</taxon>
    </lineage>
</organism>
<dbReference type="Gene3D" id="3.30.420.10">
    <property type="entry name" value="Ribonuclease H-like superfamily/Ribonuclease H"/>
    <property type="match status" value="1"/>
</dbReference>
<evidence type="ECO:0000259" key="2">
    <source>
        <dbReference type="PROSITE" id="PS50994"/>
    </source>
</evidence>
<sequence>MTVATFEGEFEEFLQDTPEMFEALTTYIEEVFATADDVDEVFSEEDDEAYVMPSVETSLQFKSCHAECFMLTHECNPVILMPPMVSMLKTIAEAIIHLLTLLLQIFVHQLEKQEVITETEIETDPQIHGQLQEMMNQINMQKTALENLKDELMVQKKPNERKSRGPIMGAGTGASAGSSTVLMSLPQTTMTHCRGKAPWVVSHAASWEEIEEIEEVMIQQNIQMTPVNEPNNRGAPPVPTMPLPGNLTLEEWGSHVISFGRKHKGKSFETVMRQDPGYFHWSLARYSSLMPEQQDFVRFGQLWMTRGAMISSPEAQQFRAEVLAAQKDLQTNATVKNHSSSLIQLDAFAFVRQHTVAARFDMPEVPPTACSSSESWQAVFEEAQTFAPRVGNTRCPAIQPHGNVDVLGRPPTGVYSDPAGEFRAGHWLDFLQQQNIESRLSTEAWQKGRIERHGQIVKNMLDRFDQEKKIEDVQEFDQVLQSCFQAKNALARHQGFSPEQILSGKATKVSASLTSDEHASAHSLADGSDLESEIFRRNLDIRSRARRMFVLADNDSAIRRALLRKSQPHPGNYEIVDAAETENVLSCHEISDFLHEDLMQWSQSSHPEELAQVASAGKRARAEVQIKDLTAAERKLFDTAKVGPDMEECMQ</sequence>
<name>A0A9P1D7S5_9DINO</name>
<dbReference type="EMBL" id="CAMXCT010003494">
    <property type="protein sequence ID" value="CAI4004784.1"/>
    <property type="molecule type" value="Genomic_DNA"/>
</dbReference>
<dbReference type="EMBL" id="CAMXCT030003494">
    <property type="protein sequence ID" value="CAL4792096.1"/>
    <property type="molecule type" value="Genomic_DNA"/>
</dbReference>
<dbReference type="InterPro" id="IPR001584">
    <property type="entry name" value="Integrase_cat-core"/>
</dbReference>
<evidence type="ECO:0000313" key="3">
    <source>
        <dbReference type="EMBL" id="CAI4004784.1"/>
    </source>
</evidence>
<evidence type="ECO:0000313" key="4">
    <source>
        <dbReference type="EMBL" id="CAL4792096.1"/>
    </source>
</evidence>
<keyword evidence="5" id="KW-1185">Reference proteome</keyword>
<reference evidence="4 5" key="2">
    <citation type="submission" date="2024-05" db="EMBL/GenBank/DDBJ databases">
        <authorList>
            <person name="Chen Y."/>
            <person name="Shah S."/>
            <person name="Dougan E. K."/>
            <person name="Thang M."/>
            <person name="Chan C."/>
        </authorList>
    </citation>
    <scope>NUCLEOTIDE SEQUENCE [LARGE SCALE GENOMIC DNA]</scope>
</reference>
<feature type="domain" description="Integrase catalytic" evidence="2">
    <location>
        <begin position="411"/>
        <end position="506"/>
    </location>
</feature>
<dbReference type="GO" id="GO:0003676">
    <property type="term" value="F:nucleic acid binding"/>
    <property type="evidence" value="ECO:0007669"/>
    <property type="project" value="InterPro"/>
</dbReference>
<comment type="caution">
    <text evidence="3">The sequence shown here is derived from an EMBL/GenBank/DDBJ whole genome shotgun (WGS) entry which is preliminary data.</text>
</comment>
<evidence type="ECO:0000256" key="1">
    <source>
        <dbReference type="SAM" id="MobiDB-lite"/>
    </source>
</evidence>
<evidence type="ECO:0000313" key="5">
    <source>
        <dbReference type="Proteomes" id="UP001152797"/>
    </source>
</evidence>